<dbReference type="EMBL" id="MK071990">
    <property type="protein sequence ID" value="AYV76723.1"/>
    <property type="molecule type" value="Genomic_DNA"/>
</dbReference>
<protein>
    <submittedName>
        <fullName evidence="1">Uncharacterized protein</fullName>
    </submittedName>
</protein>
<proteinExistence type="predicted"/>
<gene>
    <name evidence="1" type="ORF">Terrestrivirus12_26</name>
</gene>
<name>A0A3G4ZSZ5_9VIRU</name>
<accession>A0A3G4ZSZ5</accession>
<reference evidence="1" key="1">
    <citation type="submission" date="2018-10" db="EMBL/GenBank/DDBJ databases">
        <title>Hidden diversity of soil giant viruses.</title>
        <authorList>
            <person name="Schulz F."/>
            <person name="Alteio L."/>
            <person name="Goudeau D."/>
            <person name="Ryan E.M."/>
            <person name="Malmstrom R.R."/>
            <person name="Blanchard J."/>
            <person name="Woyke T."/>
        </authorList>
    </citation>
    <scope>NUCLEOTIDE SEQUENCE</scope>
    <source>
        <strain evidence="1">TEV1</strain>
    </source>
</reference>
<organism evidence="1">
    <name type="scientific">Terrestrivirus sp</name>
    <dbReference type="NCBI Taxonomy" id="2487775"/>
    <lineage>
        <taxon>Viruses</taxon>
        <taxon>Varidnaviria</taxon>
        <taxon>Bamfordvirae</taxon>
        <taxon>Nucleocytoviricota</taxon>
        <taxon>Megaviricetes</taxon>
        <taxon>Imitervirales</taxon>
        <taxon>Mimiviridae</taxon>
        <taxon>Klosneuvirinae</taxon>
    </lineage>
</organism>
<evidence type="ECO:0000313" key="1">
    <source>
        <dbReference type="EMBL" id="AYV76723.1"/>
    </source>
</evidence>
<sequence length="276" mass="32095">MVLFDVYDMSNAFVVFCSVFSPEEFNKTDIPEVFKDVYYHLIVTKKIAVPKPMIFFSNKILQNKTGDNQLADNSYILVSFCVIVEPFNNVTGLTASLDYINSIVNNIRQIIYIGSCSLSEDNTFTDYLCGEHNSYQYVDLYRNKMLHNMQTINLTNKTIFGVRSHSWEFIDPVNKLFKLTMSNEYGNIVRDSIIGFDMIKFIDEQLKKINKIRKDQDKKINENVSEQIRNITFSIENIRGTKHKLYDTNIGNEFIDASYCNTKRIKTISFLNSLME</sequence>